<dbReference type="AlphaFoldDB" id="A0A926KPS5"/>
<dbReference type="InterPro" id="IPR026272">
    <property type="entry name" value="SdpI"/>
</dbReference>
<reference evidence="3" key="1">
    <citation type="submission" date="2020-09" db="EMBL/GenBank/DDBJ databases">
        <title>Draft Genome Sequence of Paenibacillus sp. WST5.</title>
        <authorList>
            <person name="Bao Z."/>
        </authorList>
    </citation>
    <scope>NUCLEOTIDE SEQUENCE</scope>
    <source>
        <strain evidence="3">WST5</strain>
    </source>
</reference>
<keyword evidence="1" id="KW-0812">Transmembrane</keyword>
<protein>
    <submittedName>
        <fullName evidence="3">SdpI family protein</fullName>
    </submittedName>
</protein>
<feature type="transmembrane region" description="Helical" evidence="1">
    <location>
        <begin position="119"/>
        <end position="139"/>
    </location>
</feature>
<keyword evidence="1" id="KW-1133">Transmembrane helix</keyword>
<comment type="caution">
    <text evidence="3">The sequence shown here is derived from an EMBL/GenBank/DDBJ whole genome shotgun (WGS) entry which is preliminary data.</text>
</comment>
<feature type="domain" description="DUF1648" evidence="2">
    <location>
        <begin position="18"/>
        <end position="64"/>
    </location>
</feature>
<dbReference type="Pfam" id="PF07853">
    <property type="entry name" value="DUF1648"/>
    <property type="match status" value="1"/>
</dbReference>
<evidence type="ECO:0000313" key="3">
    <source>
        <dbReference type="EMBL" id="MBD0381660.1"/>
    </source>
</evidence>
<gene>
    <name evidence="3" type="ORF">ICC18_16175</name>
</gene>
<evidence type="ECO:0000256" key="1">
    <source>
        <dbReference type="SAM" id="Phobius"/>
    </source>
</evidence>
<feature type="transmembrane region" description="Helical" evidence="1">
    <location>
        <begin position="169"/>
        <end position="188"/>
    </location>
</feature>
<feature type="transmembrane region" description="Helical" evidence="1">
    <location>
        <begin position="51"/>
        <end position="72"/>
    </location>
</feature>
<feature type="transmembrane region" description="Helical" evidence="1">
    <location>
        <begin position="12"/>
        <end position="31"/>
    </location>
</feature>
<dbReference type="RefSeq" id="WP_188175467.1">
    <property type="nucleotide sequence ID" value="NZ_JACVVD010000005.1"/>
</dbReference>
<dbReference type="InterPro" id="IPR012867">
    <property type="entry name" value="DUF1648"/>
</dbReference>
<dbReference type="Pfam" id="PF13630">
    <property type="entry name" value="SdpI"/>
    <property type="match status" value="1"/>
</dbReference>
<keyword evidence="1" id="KW-0472">Membrane</keyword>
<accession>A0A926KPS5</accession>
<dbReference type="PIRSF" id="PIRSF038959">
    <property type="entry name" value="SdpI"/>
    <property type="match status" value="1"/>
</dbReference>
<keyword evidence="4" id="KW-1185">Reference proteome</keyword>
<dbReference type="PANTHER" id="PTHR37810:SF5">
    <property type="entry name" value="IMMUNITY PROTEIN SDPI"/>
    <property type="match status" value="1"/>
</dbReference>
<dbReference type="Proteomes" id="UP000650466">
    <property type="component" value="Unassembled WGS sequence"/>
</dbReference>
<dbReference type="InterPro" id="IPR025962">
    <property type="entry name" value="SdpI/YhfL"/>
</dbReference>
<organism evidence="3 4">
    <name type="scientific">Paenibacillus sedimenti</name>
    <dbReference type="NCBI Taxonomy" id="2770274"/>
    <lineage>
        <taxon>Bacteria</taxon>
        <taxon>Bacillati</taxon>
        <taxon>Bacillota</taxon>
        <taxon>Bacilli</taxon>
        <taxon>Bacillales</taxon>
        <taxon>Paenibacillaceae</taxon>
        <taxon>Paenibacillus</taxon>
    </lineage>
</organism>
<proteinExistence type="predicted"/>
<name>A0A926KPS5_9BACL</name>
<evidence type="ECO:0000313" key="4">
    <source>
        <dbReference type="Proteomes" id="UP000650466"/>
    </source>
</evidence>
<dbReference type="EMBL" id="JACVVD010000005">
    <property type="protein sequence ID" value="MBD0381660.1"/>
    <property type="molecule type" value="Genomic_DNA"/>
</dbReference>
<dbReference type="PANTHER" id="PTHR37810">
    <property type="entry name" value="IMMUNITY PROTEIN SDPI"/>
    <property type="match status" value="1"/>
</dbReference>
<feature type="transmembrane region" description="Helical" evidence="1">
    <location>
        <begin position="93"/>
        <end position="113"/>
    </location>
</feature>
<evidence type="ECO:0000259" key="2">
    <source>
        <dbReference type="Pfam" id="PF07853"/>
    </source>
</evidence>
<dbReference type="GO" id="GO:0009636">
    <property type="term" value="P:response to toxic substance"/>
    <property type="evidence" value="ECO:0007669"/>
    <property type="project" value="TreeGrafter"/>
</dbReference>
<feature type="transmembrane region" description="Helical" evidence="1">
    <location>
        <begin position="194"/>
        <end position="215"/>
    </location>
</feature>
<sequence>MNKNTKILWGWKDAMLLLIVLVPVIMGAVMYEDLPDQLASHFDLKGNTNGFMSKSVFIISMSLINFILFICLKVVPRLDPKQGNYAKFMDVYELFRFVIVTFLTGIFVMVLFYNRGYDISMNTVLFLFMGVLWIILGNYMGRIRRNYTLGVRTPWTLANEEVWKKTHRLTGPLWVICGFVMLVCSFFGDYPLHYVLLSIIGISVVVPTIYSYLVFNKLGDGKEK</sequence>